<dbReference type="Pfam" id="PF13144">
    <property type="entry name" value="ChapFlgA"/>
    <property type="match status" value="1"/>
</dbReference>
<evidence type="ECO:0000313" key="2">
    <source>
        <dbReference type="EMBL" id="OCX72185.1"/>
    </source>
</evidence>
<evidence type="ECO:0000259" key="1">
    <source>
        <dbReference type="Pfam" id="PF13144"/>
    </source>
</evidence>
<feature type="domain" description="Flagella basal body P-ring formation protein FlgA SAF" evidence="1">
    <location>
        <begin position="2"/>
        <end position="48"/>
    </location>
</feature>
<proteinExistence type="predicted"/>
<name>A0A1C2I860_ACITH</name>
<protein>
    <recommendedName>
        <fullName evidence="1">Flagella basal body P-ring formation protein FlgA SAF domain-containing protein</fullName>
    </recommendedName>
</protein>
<comment type="caution">
    <text evidence="2">The sequence shown here is derived from an EMBL/GenBank/DDBJ whole genome shotgun (WGS) entry which is preliminary data.</text>
</comment>
<dbReference type="Proteomes" id="UP000095008">
    <property type="component" value="Unassembled WGS sequence"/>
</dbReference>
<evidence type="ECO:0000313" key="3">
    <source>
        <dbReference type="Proteomes" id="UP000095008"/>
    </source>
</evidence>
<organism evidence="2 3">
    <name type="scientific">Acidithiobacillus thiooxidans</name>
    <name type="common">Thiobacillus thiooxidans</name>
    <dbReference type="NCBI Taxonomy" id="930"/>
    <lineage>
        <taxon>Bacteria</taxon>
        <taxon>Pseudomonadati</taxon>
        <taxon>Pseudomonadota</taxon>
        <taxon>Acidithiobacillia</taxon>
        <taxon>Acidithiobacillales</taxon>
        <taxon>Acidithiobacillaceae</taxon>
        <taxon>Acidithiobacillus</taxon>
    </lineage>
</organism>
<dbReference type="EMBL" id="LWRY01000116">
    <property type="protein sequence ID" value="OCX72185.1"/>
    <property type="molecule type" value="Genomic_DNA"/>
</dbReference>
<keyword evidence="3" id="KW-1185">Reference proteome</keyword>
<dbReference type="InterPro" id="IPR017585">
    <property type="entry name" value="SAF_FlgA"/>
</dbReference>
<accession>A0A1C2I860</accession>
<sequence length="59" mass="6220">MLEARVGNVLVRTMGTALNNGRDGESLLVRNDTSRKVLTGVVAPDGAVLLTANSNRQPT</sequence>
<reference evidence="2" key="1">
    <citation type="journal article" date="2016" name="Int. J. Mol. Sci.">
        <title>Comparative genomics of the extreme acidophile Acidithiobacillus thiooxidans reveals intraspecific divergence and niche adaptation.</title>
        <authorList>
            <person name="Zhang X."/>
            <person name="Feng X."/>
            <person name="Tao J."/>
            <person name="Ma L."/>
            <person name="Xiao Y."/>
            <person name="Liang Y."/>
            <person name="Liu X."/>
            <person name="Yin H."/>
        </authorList>
    </citation>
    <scope>NUCLEOTIDE SEQUENCE [LARGE SCALE GENOMIC DNA]</scope>
    <source>
        <strain evidence="2">DXS-W</strain>
    </source>
</reference>
<dbReference type="Gene3D" id="2.30.30.760">
    <property type="match status" value="1"/>
</dbReference>
<gene>
    <name evidence="2" type="ORF">A6M23_10345</name>
</gene>
<dbReference type="AlphaFoldDB" id="A0A1C2I860"/>